<dbReference type="EMBL" id="MT143028">
    <property type="protein sequence ID" value="QJA91982.1"/>
    <property type="molecule type" value="Genomic_DNA"/>
</dbReference>
<dbReference type="GO" id="GO:0034257">
    <property type="term" value="F:nicotinamide riboside transmembrane transporter activity"/>
    <property type="evidence" value="ECO:0007669"/>
    <property type="project" value="InterPro"/>
</dbReference>
<evidence type="ECO:0000313" key="6">
    <source>
        <dbReference type="EMBL" id="QJA72149.1"/>
    </source>
</evidence>
<accession>A0A6M3LE93</accession>
<evidence type="ECO:0000256" key="5">
    <source>
        <dbReference type="SAM" id="Phobius"/>
    </source>
</evidence>
<evidence type="ECO:0000256" key="2">
    <source>
        <dbReference type="ARBA" id="ARBA00022692"/>
    </source>
</evidence>
<keyword evidence="3 5" id="KW-1133">Transmembrane helix</keyword>
<keyword evidence="2 5" id="KW-0812">Transmembrane</keyword>
<evidence type="ECO:0000256" key="4">
    <source>
        <dbReference type="ARBA" id="ARBA00023136"/>
    </source>
</evidence>
<dbReference type="Pfam" id="PF04973">
    <property type="entry name" value="NMN_transporter"/>
    <property type="match status" value="1"/>
</dbReference>
<reference evidence="7" key="1">
    <citation type="submission" date="2020-03" db="EMBL/GenBank/DDBJ databases">
        <title>The deep terrestrial virosphere.</title>
        <authorList>
            <person name="Holmfeldt K."/>
            <person name="Nilsson E."/>
            <person name="Simone D."/>
            <person name="Lopez-Fernandez M."/>
            <person name="Wu X."/>
            <person name="de Brujin I."/>
            <person name="Lundin D."/>
            <person name="Andersson A."/>
            <person name="Bertilsson S."/>
            <person name="Dopson M."/>
        </authorList>
    </citation>
    <scope>NUCLEOTIDE SEQUENCE</scope>
    <source>
        <strain evidence="6">MM415A02894</strain>
        <strain evidence="7">MM415B03217</strain>
    </source>
</reference>
<comment type="subcellular location">
    <subcellularLocation>
        <location evidence="1">Membrane</location>
        <topology evidence="1">Multi-pass membrane protein</topology>
    </subcellularLocation>
</comment>
<dbReference type="GO" id="GO:0016020">
    <property type="term" value="C:membrane"/>
    <property type="evidence" value="ECO:0007669"/>
    <property type="project" value="UniProtKB-SubCell"/>
</dbReference>
<sequence>MEFITELLGAVFGVLGAGLIVKKIRLGWISWIISDFFLIAFSIIACYWWLLTLNAIYLGFSIWGWFDWKPKPFETNYG</sequence>
<dbReference type="EMBL" id="MT141928">
    <property type="protein sequence ID" value="QJA72149.1"/>
    <property type="molecule type" value="Genomic_DNA"/>
</dbReference>
<keyword evidence="4 5" id="KW-0472">Membrane</keyword>
<feature type="transmembrane region" description="Helical" evidence="5">
    <location>
        <begin position="36"/>
        <end position="66"/>
    </location>
</feature>
<feature type="transmembrane region" description="Helical" evidence="5">
    <location>
        <begin position="6"/>
        <end position="24"/>
    </location>
</feature>
<name>A0A6M3LE93_9ZZZZ</name>
<gene>
    <name evidence="6" type="ORF">MM415A02894_0009</name>
    <name evidence="7" type="ORF">MM415B03217_0009</name>
</gene>
<evidence type="ECO:0000256" key="1">
    <source>
        <dbReference type="ARBA" id="ARBA00004141"/>
    </source>
</evidence>
<protein>
    <submittedName>
        <fullName evidence="7">Putative nicotinamide mononucleotide transporter</fullName>
    </submittedName>
</protein>
<organism evidence="7">
    <name type="scientific">viral metagenome</name>
    <dbReference type="NCBI Taxonomy" id="1070528"/>
    <lineage>
        <taxon>unclassified sequences</taxon>
        <taxon>metagenomes</taxon>
        <taxon>organismal metagenomes</taxon>
    </lineage>
</organism>
<dbReference type="AlphaFoldDB" id="A0A6M3LE93"/>
<proteinExistence type="predicted"/>
<evidence type="ECO:0000256" key="3">
    <source>
        <dbReference type="ARBA" id="ARBA00022989"/>
    </source>
</evidence>
<dbReference type="InterPro" id="IPR006419">
    <property type="entry name" value="NMN_transpt_PnuC"/>
</dbReference>
<evidence type="ECO:0000313" key="7">
    <source>
        <dbReference type="EMBL" id="QJA91982.1"/>
    </source>
</evidence>